<dbReference type="InterPro" id="IPR012675">
    <property type="entry name" value="Beta-grasp_dom_sf"/>
</dbReference>
<dbReference type="GeneID" id="99692088"/>
<evidence type="ECO:0000313" key="2">
    <source>
        <dbReference type="Proteomes" id="UP000023776"/>
    </source>
</evidence>
<keyword evidence="2" id="KW-1185">Reference proteome</keyword>
<evidence type="ECO:0008006" key="3">
    <source>
        <dbReference type="Google" id="ProtNLM"/>
    </source>
</evidence>
<dbReference type="AlphaFoldDB" id="N8RNN5"/>
<dbReference type="HOGENOM" id="CLU_114601_3_0_6"/>
<accession>N8RNN5</accession>
<name>N8RNN5_9GAMM</name>
<dbReference type="PATRIC" id="fig|981333.9.peg.822"/>
<dbReference type="Pfam" id="PF02597">
    <property type="entry name" value="ThiS"/>
    <property type="match status" value="1"/>
</dbReference>
<dbReference type="EMBL" id="APOM01000026">
    <property type="protein sequence ID" value="ENU36998.1"/>
    <property type="molecule type" value="Genomic_DNA"/>
</dbReference>
<dbReference type="Proteomes" id="UP000023776">
    <property type="component" value="Unassembled WGS sequence"/>
</dbReference>
<sequence>MFSIDVVAFGKISEYLPESFELKIDTQDESITINQALKMIATHYPTAVQALDKCACAIEDKIVTRKDTISKSDQLVLLSPVAGG</sequence>
<dbReference type="InterPro" id="IPR016155">
    <property type="entry name" value="Mopterin_synth/thiamin_S_b"/>
</dbReference>
<protein>
    <recommendedName>
        <fullName evidence="3">Molybdopterin converting factor, subunit 1</fullName>
    </recommendedName>
</protein>
<proteinExistence type="predicted"/>
<dbReference type="Gene3D" id="3.10.20.30">
    <property type="match status" value="1"/>
</dbReference>
<reference evidence="1 2" key="1">
    <citation type="submission" date="2013-02" db="EMBL/GenBank/DDBJ databases">
        <title>The Genome Sequence of Acinetobacter parvus CIP 108168.</title>
        <authorList>
            <consortium name="The Broad Institute Genome Sequencing Platform"/>
            <consortium name="The Broad Institute Genome Sequencing Center for Infectious Disease"/>
            <person name="Cerqueira G."/>
            <person name="Feldgarden M."/>
            <person name="Courvalin P."/>
            <person name="Perichon B."/>
            <person name="Grillot-Courvalin C."/>
            <person name="Clermont D."/>
            <person name="Rocha E."/>
            <person name="Yoon E.-J."/>
            <person name="Nemec A."/>
            <person name="Walker B."/>
            <person name="Young S.K."/>
            <person name="Zeng Q."/>
            <person name="Gargeya S."/>
            <person name="Fitzgerald M."/>
            <person name="Haas B."/>
            <person name="Abouelleil A."/>
            <person name="Alvarado L."/>
            <person name="Arachchi H.M."/>
            <person name="Berlin A.M."/>
            <person name="Chapman S.B."/>
            <person name="Dewar J."/>
            <person name="Goldberg J."/>
            <person name="Griggs A."/>
            <person name="Gujja S."/>
            <person name="Hansen M."/>
            <person name="Howarth C."/>
            <person name="Imamovic A."/>
            <person name="Larimer J."/>
            <person name="McCowan C."/>
            <person name="Murphy C."/>
            <person name="Neiman D."/>
            <person name="Pearson M."/>
            <person name="Priest M."/>
            <person name="Roberts A."/>
            <person name="Saif S."/>
            <person name="Shea T."/>
            <person name="Sisk P."/>
            <person name="Sykes S."/>
            <person name="Wortman J."/>
            <person name="Nusbaum C."/>
            <person name="Birren B."/>
        </authorList>
    </citation>
    <scope>NUCLEOTIDE SEQUENCE [LARGE SCALE GENOMIC DNA]</scope>
    <source>
        <strain evidence="1 2">CIP 108168</strain>
    </source>
</reference>
<gene>
    <name evidence="1" type="ORF">F988_00805</name>
</gene>
<dbReference type="InterPro" id="IPR003749">
    <property type="entry name" value="ThiS/MoaD-like"/>
</dbReference>
<dbReference type="SUPFAM" id="SSF54285">
    <property type="entry name" value="MoaD/ThiS"/>
    <property type="match status" value="1"/>
</dbReference>
<organism evidence="1 2">
    <name type="scientific">Acinetobacter parvus DSM 16617 = CIP 108168</name>
    <dbReference type="NCBI Taxonomy" id="981333"/>
    <lineage>
        <taxon>Bacteria</taxon>
        <taxon>Pseudomonadati</taxon>
        <taxon>Pseudomonadota</taxon>
        <taxon>Gammaproteobacteria</taxon>
        <taxon>Moraxellales</taxon>
        <taxon>Moraxellaceae</taxon>
        <taxon>Acinetobacter</taxon>
    </lineage>
</organism>
<dbReference type="RefSeq" id="WP_004681211.1">
    <property type="nucleotide sequence ID" value="NZ_AIEB01000036.1"/>
</dbReference>
<evidence type="ECO:0000313" key="1">
    <source>
        <dbReference type="EMBL" id="ENU36998.1"/>
    </source>
</evidence>
<comment type="caution">
    <text evidence="1">The sequence shown here is derived from an EMBL/GenBank/DDBJ whole genome shotgun (WGS) entry which is preliminary data.</text>
</comment>